<reference evidence="2" key="2">
    <citation type="submission" date="2015-01" db="EMBL/GenBank/DDBJ databases">
        <title>Evolutionary Origins and Diversification of the Mycorrhizal Mutualists.</title>
        <authorList>
            <consortium name="DOE Joint Genome Institute"/>
            <consortium name="Mycorrhizal Genomics Consortium"/>
            <person name="Kohler A."/>
            <person name="Kuo A."/>
            <person name="Nagy L.G."/>
            <person name="Floudas D."/>
            <person name="Copeland A."/>
            <person name="Barry K.W."/>
            <person name="Cichocki N."/>
            <person name="Veneault-Fourrey C."/>
            <person name="LaButti K."/>
            <person name="Lindquist E.A."/>
            <person name="Lipzen A."/>
            <person name="Lundell T."/>
            <person name="Morin E."/>
            <person name="Murat C."/>
            <person name="Riley R."/>
            <person name="Ohm R."/>
            <person name="Sun H."/>
            <person name="Tunlid A."/>
            <person name="Henrissat B."/>
            <person name="Grigoriev I.V."/>
            <person name="Hibbett D.S."/>
            <person name="Martin F."/>
        </authorList>
    </citation>
    <scope>NUCLEOTIDE SEQUENCE [LARGE SCALE GENOMIC DNA]</scope>
    <source>
        <strain evidence="2">h7</strain>
    </source>
</reference>
<dbReference type="OrthoDB" id="4742101at2759"/>
<evidence type="ECO:0000313" key="2">
    <source>
        <dbReference type="Proteomes" id="UP000053424"/>
    </source>
</evidence>
<gene>
    <name evidence="1" type="ORF">M413DRAFT_7592</name>
</gene>
<protein>
    <recommendedName>
        <fullName evidence="3">Retrotransposon gag domain-containing protein</fullName>
    </recommendedName>
</protein>
<evidence type="ECO:0000313" key="1">
    <source>
        <dbReference type="EMBL" id="KIM46896.1"/>
    </source>
</evidence>
<proteinExistence type="predicted"/>
<organism evidence="1 2">
    <name type="scientific">Hebeloma cylindrosporum</name>
    <dbReference type="NCBI Taxonomy" id="76867"/>
    <lineage>
        <taxon>Eukaryota</taxon>
        <taxon>Fungi</taxon>
        <taxon>Dikarya</taxon>
        <taxon>Basidiomycota</taxon>
        <taxon>Agaricomycotina</taxon>
        <taxon>Agaricomycetes</taxon>
        <taxon>Agaricomycetidae</taxon>
        <taxon>Agaricales</taxon>
        <taxon>Agaricineae</taxon>
        <taxon>Hymenogastraceae</taxon>
        <taxon>Hebeloma</taxon>
    </lineage>
</organism>
<dbReference type="STRING" id="686832.A0A0C3CSK6"/>
<dbReference type="AlphaFoldDB" id="A0A0C3CSK6"/>
<dbReference type="Proteomes" id="UP000053424">
    <property type="component" value="Unassembled WGS sequence"/>
</dbReference>
<dbReference type="HOGENOM" id="CLU_987138_0_0_1"/>
<dbReference type="EMBL" id="KN831770">
    <property type="protein sequence ID" value="KIM46896.1"/>
    <property type="molecule type" value="Genomic_DNA"/>
</dbReference>
<sequence>MASKIIPAFIGPLTPPALETWLGQCEDGFAIYAATKSATAVALDVATMIRLTGTQLQEPTTQVWWFSGRTEFLKLATWAEFDKRIRERFMPKGYKLIALRTFFLGAQGRLQFNEYAAALADARNGISATVVTNTTYKCQLLFHSHPLLLLRIMAIPDFDLDRITVDDLTSLMSMQWDSLIAENATRRNITSSASTPAVLSPGAYRSSSLPILDDAEKARLTAARGCWNCRKVPTDPGWVAHVSRLCPGDSSLGVRPGRDFIPTAPTIVKSEFAGAMILGDDPDDQPDYEVEEEFHPIYAAADYDTSDSD</sequence>
<accession>A0A0C3CSK6</accession>
<evidence type="ECO:0008006" key="3">
    <source>
        <dbReference type="Google" id="ProtNLM"/>
    </source>
</evidence>
<keyword evidence="2" id="KW-1185">Reference proteome</keyword>
<name>A0A0C3CSK6_HEBCY</name>
<reference evidence="1 2" key="1">
    <citation type="submission" date="2014-04" db="EMBL/GenBank/DDBJ databases">
        <authorList>
            <consortium name="DOE Joint Genome Institute"/>
            <person name="Kuo A."/>
            <person name="Gay G."/>
            <person name="Dore J."/>
            <person name="Kohler A."/>
            <person name="Nagy L.G."/>
            <person name="Floudas D."/>
            <person name="Copeland A."/>
            <person name="Barry K.W."/>
            <person name="Cichocki N."/>
            <person name="Veneault-Fourrey C."/>
            <person name="LaButti K."/>
            <person name="Lindquist E.A."/>
            <person name="Lipzen A."/>
            <person name="Lundell T."/>
            <person name="Morin E."/>
            <person name="Murat C."/>
            <person name="Sun H."/>
            <person name="Tunlid A."/>
            <person name="Henrissat B."/>
            <person name="Grigoriev I.V."/>
            <person name="Hibbett D.S."/>
            <person name="Martin F."/>
            <person name="Nordberg H.P."/>
            <person name="Cantor M.N."/>
            <person name="Hua S.X."/>
        </authorList>
    </citation>
    <scope>NUCLEOTIDE SEQUENCE [LARGE SCALE GENOMIC DNA]</scope>
    <source>
        <strain evidence="2">h7</strain>
    </source>
</reference>